<comment type="caution">
    <text evidence="2">The sequence shown here is derived from an EMBL/GenBank/DDBJ whole genome shotgun (WGS) entry which is preliminary data.</text>
</comment>
<dbReference type="STRING" id="869754.A0A1A0HJG9"/>
<name>A0A1A0HJG9_9ASCO</name>
<evidence type="ECO:0000313" key="2">
    <source>
        <dbReference type="EMBL" id="OBA24032.1"/>
    </source>
</evidence>
<feature type="non-terminal residue" evidence="2">
    <location>
        <position position="1"/>
    </location>
</feature>
<dbReference type="Gene3D" id="3.30.1490.70">
    <property type="match status" value="1"/>
</dbReference>
<keyword evidence="3" id="KW-1185">Reference proteome</keyword>
<dbReference type="GeneID" id="30028188"/>
<dbReference type="Proteomes" id="UP000092555">
    <property type="component" value="Unassembled WGS sequence"/>
</dbReference>
<dbReference type="InterPro" id="IPR012310">
    <property type="entry name" value="DNA_ligase_ATP-dep_cent"/>
</dbReference>
<dbReference type="OrthoDB" id="206088at2759"/>
<dbReference type="AlphaFoldDB" id="A0A1A0HJG9"/>
<sequence>KAIGPQKNLCIFHIAIKTLIGKLSKCQQENNSFDLNELQLFLAQSVKDYCEELMVKMLHGDESFYESSKRPRIRLKPKKDYLAGVSRSCRCGSSHWKRQENWLVWRLYLSSIQ</sequence>
<reference evidence="2 3" key="1">
    <citation type="submission" date="2016-05" db="EMBL/GenBank/DDBJ databases">
        <title>Comparative genomics of biotechnologically important yeasts.</title>
        <authorList>
            <consortium name="DOE Joint Genome Institute"/>
            <person name="Riley R."/>
            <person name="Haridas S."/>
            <person name="Wolfe K.H."/>
            <person name="Lopes M.R."/>
            <person name="Hittinger C.T."/>
            <person name="Goker M."/>
            <person name="Salamov A."/>
            <person name="Wisecaver J."/>
            <person name="Long T.M."/>
            <person name="Aerts A.L."/>
            <person name="Barry K."/>
            <person name="Choi C."/>
            <person name="Clum A."/>
            <person name="Coughlan A.Y."/>
            <person name="Deshpande S."/>
            <person name="Douglass A.P."/>
            <person name="Hanson S.J."/>
            <person name="Klenk H.-P."/>
            <person name="LaButti K."/>
            <person name="Lapidus A."/>
            <person name="Lindquist E."/>
            <person name="Lipzen A."/>
            <person name="Meier-kolthoff J.P."/>
            <person name="Ohm R.A."/>
            <person name="Otillar R.P."/>
            <person name="Pangilinan J."/>
            <person name="Peng Y."/>
            <person name="Rokas A."/>
            <person name="Rosa C.A."/>
            <person name="Scheuner C."/>
            <person name="Sibirny A.A."/>
            <person name="Slot J.C."/>
            <person name="Stielow J.B."/>
            <person name="Sun H."/>
            <person name="Kurtzman C.P."/>
            <person name="Blackwell M."/>
            <person name="Grigoriev I.V."/>
            <person name="Jeffries T.W."/>
        </authorList>
    </citation>
    <scope>NUCLEOTIDE SEQUENCE [LARGE SCALE GENOMIC DNA]</scope>
    <source>
        <strain evidence="2 3">NRRL YB-4993</strain>
    </source>
</reference>
<proteinExistence type="predicted"/>
<feature type="domain" description="ATP-dependent DNA ligase family profile" evidence="1">
    <location>
        <begin position="34"/>
        <end position="88"/>
    </location>
</feature>
<dbReference type="EMBL" id="LXTC01000001">
    <property type="protein sequence ID" value="OBA24032.1"/>
    <property type="molecule type" value="Genomic_DNA"/>
</dbReference>
<accession>A0A1A0HJG9</accession>
<dbReference type="RefSeq" id="XP_018714513.1">
    <property type="nucleotide sequence ID" value="XM_018855212.1"/>
</dbReference>
<gene>
    <name evidence="2" type="ORF">METBIDRAFT_228680</name>
</gene>
<dbReference type="PROSITE" id="PS50160">
    <property type="entry name" value="DNA_LIGASE_A3"/>
    <property type="match status" value="1"/>
</dbReference>
<dbReference type="GO" id="GO:0006281">
    <property type="term" value="P:DNA repair"/>
    <property type="evidence" value="ECO:0007669"/>
    <property type="project" value="InterPro"/>
</dbReference>
<evidence type="ECO:0000313" key="3">
    <source>
        <dbReference type="Proteomes" id="UP000092555"/>
    </source>
</evidence>
<protein>
    <recommendedName>
        <fullName evidence="1">ATP-dependent DNA ligase family profile domain-containing protein</fullName>
    </recommendedName>
</protein>
<dbReference type="GO" id="GO:0006310">
    <property type="term" value="P:DNA recombination"/>
    <property type="evidence" value="ECO:0007669"/>
    <property type="project" value="InterPro"/>
</dbReference>
<organism evidence="2 3">
    <name type="scientific">Metschnikowia bicuspidata var. bicuspidata NRRL YB-4993</name>
    <dbReference type="NCBI Taxonomy" id="869754"/>
    <lineage>
        <taxon>Eukaryota</taxon>
        <taxon>Fungi</taxon>
        <taxon>Dikarya</taxon>
        <taxon>Ascomycota</taxon>
        <taxon>Saccharomycotina</taxon>
        <taxon>Pichiomycetes</taxon>
        <taxon>Metschnikowiaceae</taxon>
        <taxon>Metschnikowia</taxon>
    </lineage>
</organism>
<dbReference type="GO" id="GO:0003910">
    <property type="term" value="F:DNA ligase (ATP) activity"/>
    <property type="evidence" value="ECO:0007669"/>
    <property type="project" value="InterPro"/>
</dbReference>
<dbReference type="GO" id="GO:0005524">
    <property type="term" value="F:ATP binding"/>
    <property type="evidence" value="ECO:0007669"/>
    <property type="project" value="InterPro"/>
</dbReference>
<evidence type="ECO:0000259" key="1">
    <source>
        <dbReference type="PROSITE" id="PS50160"/>
    </source>
</evidence>